<name>A0A6G0Y2I6_APHCR</name>
<proteinExistence type="predicted"/>
<comment type="caution">
    <text evidence="1">The sequence shown here is derived from an EMBL/GenBank/DDBJ whole genome shotgun (WGS) entry which is preliminary data.</text>
</comment>
<reference evidence="1 2" key="1">
    <citation type="submission" date="2019-08" db="EMBL/GenBank/DDBJ databases">
        <title>Whole genome of Aphis craccivora.</title>
        <authorList>
            <person name="Voronova N.V."/>
            <person name="Shulinski R.S."/>
            <person name="Bandarenka Y.V."/>
            <person name="Zhorov D.G."/>
            <person name="Warner D."/>
        </authorList>
    </citation>
    <scope>NUCLEOTIDE SEQUENCE [LARGE SCALE GENOMIC DNA]</scope>
    <source>
        <strain evidence="1">180601</strain>
        <tissue evidence="1">Whole Body</tissue>
    </source>
</reference>
<dbReference type="Proteomes" id="UP000478052">
    <property type="component" value="Unassembled WGS sequence"/>
</dbReference>
<accession>A0A6G0Y2I6</accession>
<keyword evidence="2" id="KW-1185">Reference proteome</keyword>
<organism evidence="1 2">
    <name type="scientific">Aphis craccivora</name>
    <name type="common">Cowpea aphid</name>
    <dbReference type="NCBI Taxonomy" id="307492"/>
    <lineage>
        <taxon>Eukaryota</taxon>
        <taxon>Metazoa</taxon>
        <taxon>Ecdysozoa</taxon>
        <taxon>Arthropoda</taxon>
        <taxon>Hexapoda</taxon>
        <taxon>Insecta</taxon>
        <taxon>Pterygota</taxon>
        <taxon>Neoptera</taxon>
        <taxon>Paraneoptera</taxon>
        <taxon>Hemiptera</taxon>
        <taxon>Sternorrhyncha</taxon>
        <taxon>Aphidomorpha</taxon>
        <taxon>Aphidoidea</taxon>
        <taxon>Aphididae</taxon>
        <taxon>Aphidini</taxon>
        <taxon>Aphis</taxon>
        <taxon>Aphis</taxon>
    </lineage>
</organism>
<protein>
    <submittedName>
        <fullName evidence="1">Uncharacterized protein</fullName>
    </submittedName>
</protein>
<sequence length="24" mass="2770">MLTVTVSIVYRFPMCYSLSISIVF</sequence>
<dbReference type="AlphaFoldDB" id="A0A6G0Y2I6"/>
<dbReference type="EMBL" id="VUJU01006633">
    <property type="protein sequence ID" value="KAF0748020.1"/>
    <property type="molecule type" value="Genomic_DNA"/>
</dbReference>
<evidence type="ECO:0000313" key="2">
    <source>
        <dbReference type="Proteomes" id="UP000478052"/>
    </source>
</evidence>
<gene>
    <name evidence="1" type="ORF">FWK35_00036967</name>
</gene>
<evidence type="ECO:0000313" key="1">
    <source>
        <dbReference type="EMBL" id="KAF0748020.1"/>
    </source>
</evidence>